<dbReference type="Pfam" id="PF21981">
    <property type="entry name" value="RecX_HTH3"/>
    <property type="match status" value="2"/>
</dbReference>
<evidence type="ECO:0000256" key="6">
    <source>
        <dbReference type="HAMAP-Rule" id="MF_01114"/>
    </source>
</evidence>
<dbReference type="GO" id="GO:0005737">
    <property type="term" value="C:cytoplasm"/>
    <property type="evidence" value="ECO:0007669"/>
    <property type="project" value="UniProtKB-SubCell"/>
</dbReference>
<keyword evidence="5 6" id="KW-0963">Cytoplasm</keyword>
<dbReference type="RefSeq" id="WP_056984475.1">
    <property type="nucleotide sequence ID" value="NZ_AZGE01000011.1"/>
</dbReference>
<comment type="function">
    <text evidence="1 6">Modulates RecA activity.</text>
</comment>
<protein>
    <recommendedName>
        <fullName evidence="4 6">Regulatory protein RecX</fullName>
    </recommendedName>
</protein>
<dbReference type="InterPro" id="IPR003783">
    <property type="entry name" value="Regulatory_RecX"/>
</dbReference>
<dbReference type="InterPro" id="IPR053926">
    <property type="entry name" value="RecX_HTH_1st"/>
</dbReference>
<feature type="domain" description="RecX first three-helical" evidence="9">
    <location>
        <begin position="61"/>
        <end position="100"/>
    </location>
</feature>
<dbReference type="Proteomes" id="UP000050973">
    <property type="component" value="Unassembled WGS sequence"/>
</dbReference>
<evidence type="ECO:0000259" key="7">
    <source>
        <dbReference type="Pfam" id="PF02631"/>
    </source>
</evidence>
<dbReference type="PANTHER" id="PTHR33602">
    <property type="entry name" value="REGULATORY PROTEIN RECX FAMILY PROTEIN"/>
    <property type="match status" value="1"/>
</dbReference>
<dbReference type="Pfam" id="PF21982">
    <property type="entry name" value="RecX_HTH1"/>
    <property type="match status" value="1"/>
</dbReference>
<dbReference type="EMBL" id="AZGE01000011">
    <property type="protein sequence ID" value="KRM15445.1"/>
    <property type="molecule type" value="Genomic_DNA"/>
</dbReference>
<dbReference type="GO" id="GO:0006282">
    <property type="term" value="P:regulation of DNA repair"/>
    <property type="evidence" value="ECO:0007669"/>
    <property type="project" value="UniProtKB-UniRule"/>
</dbReference>
<feature type="domain" description="RecX third three-helical" evidence="8">
    <location>
        <begin position="211"/>
        <end position="257"/>
    </location>
</feature>
<dbReference type="InterPro" id="IPR036388">
    <property type="entry name" value="WH-like_DNA-bd_sf"/>
</dbReference>
<comment type="caution">
    <text evidence="10">The sequence shown here is derived from an EMBL/GenBank/DDBJ whole genome shotgun (WGS) entry which is preliminary data.</text>
</comment>
<dbReference type="InterPro" id="IPR053924">
    <property type="entry name" value="RecX_HTH_2nd"/>
</dbReference>
<dbReference type="Gene3D" id="1.10.10.10">
    <property type="entry name" value="Winged helix-like DNA-binding domain superfamily/Winged helix DNA-binding domain"/>
    <property type="match status" value="4"/>
</dbReference>
<comment type="similarity">
    <text evidence="3 6">Belongs to the RecX family.</text>
</comment>
<dbReference type="InterPro" id="IPR053925">
    <property type="entry name" value="RecX_HTH_3rd"/>
</dbReference>
<comment type="subcellular location">
    <subcellularLocation>
        <location evidence="2 6">Cytoplasm</location>
    </subcellularLocation>
</comment>
<evidence type="ECO:0000259" key="8">
    <source>
        <dbReference type="Pfam" id="PF21981"/>
    </source>
</evidence>
<dbReference type="Pfam" id="PF02631">
    <property type="entry name" value="RecX_HTH2"/>
    <property type="match status" value="1"/>
</dbReference>
<feature type="domain" description="RecX second three-helical" evidence="7">
    <location>
        <begin position="107"/>
        <end position="148"/>
    </location>
</feature>
<dbReference type="HAMAP" id="MF_01114">
    <property type="entry name" value="RecX"/>
    <property type="match status" value="1"/>
</dbReference>
<reference evidence="10 11" key="1">
    <citation type="journal article" date="2015" name="Genome Announc.">
        <title>Expanding the biotechnology potential of lactobacilli through comparative genomics of 213 strains and associated genera.</title>
        <authorList>
            <person name="Sun Z."/>
            <person name="Harris H.M."/>
            <person name="McCann A."/>
            <person name="Guo C."/>
            <person name="Argimon S."/>
            <person name="Zhang W."/>
            <person name="Yang X."/>
            <person name="Jeffery I.B."/>
            <person name="Cooney J.C."/>
            <person name="Kagawa T.F."/>
            <person name="Liu W."/>
            <person name="Song Y."/>
            <person name="Salvetti E."/>
            <person name="Wrobel A."/>
            <person name="Rasinkangas P."/>
            <person name="Parkhill J."/>
            <person name="Rea M.C."/>
            <person name="O'Sullivan O."/>
            <person name="Ritari J."/>
            <person name="Douillard F.P."/>
            <person name="Paul Ross R."/>
            <person name="Yang R."/>
            <person name="Briner A.E."/>
            <person name="Felis G.E."/>
            <person name="de Vos W.M."/>
            <person name="Barrangou R."/>
            <person name="Klaenhammer T.R."/>
            <person name="Caufield P.W."/>
            <person name="Cui Y."/>
            <person name="Zhang H."/>
            <person name="O'Toole P.W."/>
        </authorList>
    </citation>
    <scope>NUCLEOTIDE SEQUENCE [LARGE SCALE GENOMIC DNA]</scope>
    <source>
        <strain evidence="10 11">DSM 4864</strain>
    </source>
</reference>
<evidence type="ECO:0000256" key="4">
    <source>
        <dbReference type="ARBA" id="ARBA00018111"/>
    </source>
</evidence>
<accession>A0A0R1WD59</accession>
<sequence length="266" mass="31010">MAKISKIEAQKRQGRYNVYLDGHYAFPVAESVLVKFRLMRGVELDKDQVEAITTADQQARAYGKILDYLSYQMRSESEVLKKLRDLETPAEFVGPIMAKLRDQHLVDDQQYARSYVRTMMTTTLKGPGVIRQQLRLKKVGENEIETALQEFPPADRLANASKLARKLFKRYHNQPEFRREQKVRQGLMMKGYSGEVYDQIKAAVTPETDPDQEADLLAAQAEKVWRRYRRYTGMDRERRFKQAMFRKGFDLDAVQGWLDDNQESLS</sequence>
<evidence type="ECO:0000256" key="2">
    <source>
        <dbReference type="ARBA" id="ARBA00004496"/>
    </source>
</evidence>
<dbReference type="NCBIfam" id="NF010733">
    <property type="entry name" value="PRK14135.1"/>
    <property type="match status" value="1"/>
</dbReference>
<evidence type="ECO:0000256" key="1">
    <source>
        <dbReference type="ARBA" id="ARBA00003529"/>
    </source>
</evidence>
<feature type="domain" description="RecX third three-helical" evidence="8">
    <location>
        <begin position="155"/>
        <end position="196"/>
    </location>
</feature>
<evidence type="ECO:0000256" key="3">
    <source>
        <dbReference type="ARBA" id="ARBA00009695"/>
    </source>
</evidence>
<evidence type="ECO:0000256" key="5">
    <source>
        <dbReference type="ARBA" id="ARBA00022490"/>
    </source>
</evidence>
<evidence type="ECO:0000313" key="11">
    <source>
        <dbReference type="Proteomes" id="UP000050973"/>
    </source>
</evidence>
<organism evidence="10 11">
    <name type="scientific">Limosilactobacillus oris DSM 4864</name>
    <dbReference type="NCBI Taxonomy" id="1423779"/>
    <lineage>
        <taxon>Bacteria</taxon>
        <taxon>Bacillati</taxon>
        <taxon>Bacillota</taxon>
        <taxon>Bacilli</taxon>
        <taxon>Lactobacillales</taxon>
        <taxon>Lactobacillaceae</taxon>
        <taxon>Limosilactobacillus</taxon>
    </lineage>
</organism>
<proteinExistence type="inferred from homology"/>
<name>A0A0R1WD59_9LACO</name>
<dbReference type="PANTHER" id="PTHR33602:SF1">
    <property type="entry name" value="REGULATORY PROTEIN RECX FAMILY PROTEIN"/>
    <property type="match status" value="1"/>
</dbReference>
<dbReference type="PATRIC" id="fig|1423779.3.peg.372"/>
<gene>
    <name evidence="6" type="primary">recX</name>
    <name evidence="10" type="ORF">FC49_GL000366</name>
</gene>
<evidence type="ECO:0000313" key="10">
    <source>
        <dbReference type="EMBL" id="KRM15445.1"/>
    </source>
</evidence>
<dbReference type="AlphaFoldDB" id="A0A0R1WD59"/>
<evidence type="ECO:0000259" key="9">
    <source>
        <dbReference type="Pfam" id="PF21982"/>
    </source>
</evidence>